<evidence type="ECO:0000256" key="1">
    <source>
        <dbReference type="SAM" id="MobiDB-lite"/>
    </source>
</evidence>
<proteinExistence type="predicted"/>
<dbReference type="EMBL" id="FWFL01000005">
    <property type="protein sequence ID" value="SLN44884.1"/>
    <property type="molecule type" value="Genomic_DNA"/>
</dbReference>
<feature type="domain" description="Flagellar hook-length control protein-like C-terminal" evidence="2">
    <location>
        <begin position="394"/>
        <end position="463"/>
    </location>
</feature>
<evidence type="ECO:0000313" key="4">
    <source>
        <dbReference type="Proteomes" id="UP000193827"/>
    </source>
</evidence>
<feature type="region of interest" description="Disordered" evidence="1">
    <location>
        <begin position="456"/>
        <end position="491"/>
    </location>
</feature>
<dbReference type="AlphaFoldDB" id="A0A1Y5SNS2"/>
<protein>
    <submittedName>
        <fullName evidence="3">Flagellar hook-length control protein FliK</fullName>
    </submittedName>
</protein>
<keyword evidence="4" id="KW-1185">Reference proteome</keyword>
<feature type="region of interest" description="Disordered" evidence="1">
    <location>
        <begin position="272"/>
        <end position="295"/>
    </location>
</feature>
<dbReference type="Gene3D" id="3.30.750.140">
    <property type="match status" value="1"/>
</dbReference>
<feature type="region of interest" description="Disordered" evidence="1">
    <location>
        <begin position="1"/>
        <end position="126"/>
    </location>
</feature>
<accession>A0A1Y5SNS2</accession>
<keyword evidence="3" id="KW-0969">Cilium</keyword>
<gene>
    <name evidence="3" type="ORF">PEL8287_02292</name>
</gene>
<organism evidence="3 4">
    <name type="scientific">Roseovarius litorisediminis</name>
    <dbReference type="NCBI Taxonomy" id="1312363"/>
    <lineage>
        <taxon>Bacteria</taxon>
        <taxon>Pseudomonadati</taxon>
        <taxon>Pseudomonadota</taxon>
        <taxon>Alphaproteobacteria</taxon>
        <taxon>Rhodobacterales</taxon>
        <taxon>Roseobacteraceae</taxon>
        <taxon>Roseovarius</taxon>
    </lineage>
</organism>
<dbReference type="Pfam" id="PF02120">
    <property type="entry name" value="Flg_hook"/>
    <property type="match status" value="1"/>
</dbReference>
<dbReference type="Proteomes" id="UP000193827">
    <property type="component" value="Unassembled WGS sequence"/>
</dbReference>
<sequence length="503" mass="52704">MPIPLTGPFAANAHADAIRSPQPAPSRKGTGPKAGDDNFHNVFGGPPAENAAKTSEPRQTATRPADIEDTERPGGLDQADGRGGEGDFETADTDDIVRDRPLQTKADDKSGPYLKGAGDQTGTVQGLSEQIDKDGLATGEENTFAGSAPEFVRTHADAMRQPVKSVSIIGNFYDPADLLNPAGSGAWADAQGRISHGNPYQTQTQIPDLSVLVDDEGAKLPQAVDLASVPVTQSSGQANQGQSQTMSPLAGSDRILQVPANGSLTAVQVTNQPETEAKTAEDTQDQLVSDPARQASDRYSVSAVEHVRAASASRVSMAIIPPPALAGLAPFAGNTPEADRHIPNTDTGVISDTRSFSDLGSTAKSAADPVFQSQIPRHLALQVAGAVHRAGADQPISLLLNPAELGRVKISMTTTDAGVSVTVVADRPETLDLMRRHIDVLAQEFRDIGYGSSQFSFGQSTSEHRSETQHGGQGQTLSVDPATDSITPVTTPSITLDRVDIRL</sequence>
<feature type="compositionally biased region" description="Basic and acidic residues" evidence="1">
    <location>
        <begin position="70"/>
        <end position="85"/>
    </location>
</feature>
<dbReference type="InterPro" id="IPR038610">
    <property type="entry name" value="FliK-like_C_sf"/>
</dbReference>
<name>A0A1Y5SNS2_9RHOB</name>
<keyword evidence="3" id="KW-0282">Flagellum</keyword>
<dbReference type="InterPro" id="IPR021136">
    <property type="entry name" value="Flagellar_hook_control-like_C"/>
</dbReference>
<evidence type="ECO:0000259" key="2">
    <source>
        <dbReference type="Pfam" id="PF02120"/>
    </source>
</evidence>
<evidence type="ECO:0000313" key="3">
    <source>
        <dbReference type="EMBL" id="SLN44884.1"/>
    </source>
</evidence>
<keyword evidence="3" id="KW-0966">Cell projection</keyword>
<reference evidence="3 4" key="1">
    <citation type="submission" date="2017-03" db="EMBL/GenBank/DDBJ databases">
        <authorList>
            <person name="Afonso C.L."/>
            <person name="Miller P.J."/>
            <person name="Scott M.A."/>
            <person name="Spackman E."/>
            <person name="Goraichik I."/>
            <person name="Dimitrov K.M."/>
            <person name="Suarez D.L."/>
            <person name="Swayne D.E."/>
        </authorList>
    </citation>
    <scope>NUCLEOTIDE SEQUENCE [LARGE SCALE GENOMIC DNA]</scope>
    <source>
        <strain evidence="3 4">CECT 8287</strain>
    </source>
</reference>
<feature type="compositionally biased region" description="Basic and acidic residues" evidence="1">
    <location>
        <begin position="95"/>
        <end position="110"/>
    </location>
</feature>
<dbReference type="CDD" id="cd17470">
    <property type="entry name" value="T3SS_Flik_C"/>
    <property type="match status" value="1"/>
</dbReference>